<reference evidence="2 3" key="1">
    <citation type="submission" date="2020-11" db="EMBL/GenBank/DDBJ databases">
        <title>A novel isolate from a Black sea contaminated sediment with potential to produce alkanes: Plantactinospora alkalitolerans sp. nov.</title>
        <authorList>
            <person name="Carro L."/>
            <person name="Veyisoglu A."/>
            <person name="Guven K."/>
            <person name="Schumann P."/>
            <person name="Klenk H.-P."/>
            <person name="Sahin N."/>
        </authorList>
    </citation>
    <scope>NUCLEOTIDE SEQUENCE [LARGE SCALE GENOMIC DNA]</scope>
    <source>
        <strain evidence="2 3">S1510</strain>
    </source>
</reference>
<organism evidence="2 3">
    <name type="scientific">Plantactinospora alkalitolerans</name>
    <dbReference type="NCBI Taxonomy" id="2789879"/>
    <lineage>
        <taxon>Bacteria</taxon>
        <taxon>Bacillati</taxon>
        <taxon>Actinomycetota</taxon>
        <taxon>Actinomycetes</taxon>
        <taxon>Micromonosporales</taxon>
        <taxon>Micromonosporaceae</taxon>
        <taxon>Plantactinospora</taxon>
    </lineage>
</organism>
<comment type="caution">
    <text evidence="2">The sequence shown here is derived from an EMBL/GenBank/DDBJ whole genome shotgun (WGS) entry which is preliminary data.</text>
</comment>
<dbReference type="InterPro" id="IPR046540">
    <property type="entry name" value="DMFA2_C"/>
</dbReference>
<feature type="domain" description="N,N-dimethylformamidase beta subunit-like C-terminal" evidence="1">
    <location>
        <begin position="5"/>
        <end position="100"/>
    </location>
</feature>
<gene>
    <name evidence="2" type="ORF">I0C86_14970</name>
</gene>
<accession>A0ABS0GVN2</accession>
<protein>
    <recommendedName>
        <fullName evidence="1">N,N-dimethylformamidase beta subunit-like C-terminal domain-containing protein</fullName>
    </recommendedName>
</protein>
<evidence type="ECO:0000313" key="2">
    <source>
        <dbReference type="EMBL" id="MBF9130247.1"/>
    </source>
</evidence>
<evidence type="ECO:0000313" key="3">
    <source>
        <dbReference type="Proteomes" id="UP000638560"/>
    </source>
</evidence>
<sequence length="120" mass="12358">MKWLYRSTGAFAPYTVVNKHPLLAGTGLSVGDQFGQSGYNGGASGWEVDSLLGLEGEATTSQVLARGTNPGGGASMVFLEKPNGGFVFSASSIAFNGALATDAVASTILRNVFTLARKPK</sequence>
<dbReference type="Proteomes" id="UP000638560">
    <property type="component" value="Unassembled WGS sequence"/>
</dbReference>
<evidence type="ECO:0000259" key="1">
    <source>
        <dbReference type="Pfam" id="PF20254"/>
    </source>
</evidence>
<proteinExistence type="predicted"/>
<dbReference type="Pfam" id="PF20254">
    <property type="entry name" value="DMFA2_C"/>
    <property type="match status" value="1"/>
</dbReference>
<dbReference type="EMBL" id="JADPUN010000148">
    <property type="protein sequence ID" value="MBF9130247.1"/>
    <property type="molecule type" value="Genomic_DNA"/>
</dbReference>
<keyword evidence="3" id="KW-1185">Reference proteome</keyword>
<name>A0ABS0GVN2_9ACTN</name>